<evidence type="ECO:0000313" key="3">
    <source>
        <dbReference type="Proteomes" id="UP000014984"/>
    </source>
</evidence>
<proteinExistence type="predicted"/>
<feature type="transmembrane region" description="Helical" evidence="1">
    <location>
        <begin position="87"/>
        <end position="107"/>
    </location>
</feature>
<feature type="transmembrane region" description="Helical" evidence="1">
    <location>
        <begin position="12"/>
        <end position="31"/>
    </location>
</feature>
<keyword evidence="1" id="KW-0472">Membrane</keyword>
<dbReference type="EMBL" id="CP005074">
    <property type="protein sequence ID" value="AGR41268.1"/>
    <property type="molecule type" value="Genomic_DNA"/>
</dbReference>
<sequence length="172" mass="21045">MAWYLILFEYLSYFSFTNFILINLWIIINYLKIIKIKETKISYTYLGINIFFFLSLLFISIFWFLILFNPELILKVDITNEFFIKNYIILSAVYFIYEIIFVIYMILFCKYFSILKMENNSLMLFGEKVVTFEILKSFKNFVICKNSNSKFKKIIFIRMIFKKSFLYKSFEK</sequence>
<dbReference type="HOGENOM" id="CLU_1554320_0_0_14"/>
<protein>
    <recommendedName>
        <fullName evidence="4">Transmembrane protein</fullName>
    </recommendedName>
</protein>
<gene>
    <name evidence="2" type="ORF">STAIW_v1c06500</name>
</gene>
<keyword evidence="1" id="KW-1133">Transmembrane helix</keyword>
<dbReference type="RefSeq" id="WP_020834407.1">
    <property type="nucleotide sequence ID" value="NC_021846.1"/>
</dbReference>
<evidence type="ECO:0008006" key="4">
    <source>
        <dbReference type="Google" id="ProtNLM"/>
    </source>
</evidence>
<evidence type="ECO:0000256" key="1">
    <source>
        <dbReference type="SAM" id="Phobius"/>
    </source>
</evidence>
<evidence type="ECO:0000313" key="2">
    <source>
        <dbReference type="EMBL" id="AGR41268.1"/>
    </source>
</evidence>
<keyword evidence="1" id="KW-0812">Transmembrane</keyword>
<keyword evidence="3" id="KW-1185">Reference proteome</keyword>
<dbReference type="STRING" id="1276220.STAIW_v1c06500"/>
<reference evidence="2 3" key="1">
    <citation type="journal article" date="2013" name="Genome Biol. Evol.">
        <title>Comparison of metabolic capacities and inference of gene content evolution in mosquito-associated Spiroplasma diminutum and S. taiwanense.</title>
        <authorList>
            <person name="Lo W.S."/>
            <person name="Ku C."/>
            <person name="Chen L.L."/>
            <person name="Chang T.H."/>
            <person name="Kuo C.H."/>
        </authorList>
    </citation>
    <scope>NUCLEOTIDE SEQUENCE [LARGE SCALE GENOMIC DNA]</scope>
    <source>
        <strain evidence="2">CT-1</strain>
    </source>
</reference>
<feature type="transmembrane region" description="Helical" evidence="1">
    <location>
        <begin position="43"/>
        <end position="67"/>
    </location>
</feature>
<dbReference type="Proteomes" id="UP000014984">
    <property type="component" value="Chromosome"/>
</dbReference>
<name>S5MC09_9MOLU</name>
<dbReference type="PATRIC" id="fig|1276220.3.peg.663"/>
<dbReference type="AlphaFoldDB" id="S5MC09"/>
<accession>S5MC09</accession>
<organism evidence="2 3">
    <name type="scientific">Spiroplasma taiwanense CT-1</name>
    <dbReference type="NCBI Taxonomy" id="1276220"/>
    <lineage>
        <taxon>Bacteria</taxon>
        <taxon>Bacillati</taxon>
        <taxon>Mycoplasmatota</taxon>
        <taxon>Mollicutes</taxon>
        <taxon>Entomoplasmatales</taxon>
        <taxon>Spiroplasmataceae</taxon>
        <taxon>Spiroplasma</taxon>
    </lineage>
</organism>
<dbReference type="KEGG" id="stai:STAIW_v1c06500"/>